<dbReference type="Proteomes" id="UP000054279">
    <property type="component" value="Unassembled WGS sequence"/>
</dbReference>
<dbReference type="Gene3D" id="3.30.40.10">
    <property type="entry name" value="Zinc/RING finger domain, C3HC4 (zinc finger)"/>
    <property type="match status" value="1"/>
</dbReference>
<name>A0A0C9W2R4_SPHS4</name>
<dbReference type="HOGENOM" id="CLU_781128_0_0_1"/>
<sequence length="355" mass="36825">MIENEQDDPRRDNIPFFGGIGDDNDAAGTGGGGGFLEMLNTLLRPPPSPSARSDEPQQDTDSGGPGAGGTGGFQIFMGGPDGMRAVPLGGDGNGSRRVMMFPRLSDLLSTPPGGPSPDNGTPNADGPRLGGRSPAQSLLVTYLLSSLLSGNGNAPPNFGPFREFMAGRSGDYVMNDEALQALMAELMNNGGPPPKPPTPEDVINDLPRIVLRSDRISVSIAPHIVTSDVLNLFSDPISHEPFNPALPACPDADADLTSSTSNSKAPESSSAPASESDQEQLGVELPCKHTFHEECIMPWLKMKSSCPVCRTSLLPKSDSPDANHDANNGGAGSGSGPGAGPSSDSSTRTPRNDVR</sequence>
<dbReference type="SUPFAM" id="SSF57850">
    <property type="entry name" value="RING/U-box"/>
    <property type="match status" value="1"/>
</dbReference>
<dbReference type="InterPro" id="IPR013083">
    <property type="entry name" value="Znf_RING/FYVE/PHD"/>
</dbReference>
<protein>
    <recommendedName>
        <fullName evidence="6">RING-type domain-containing protein</fullName>
    </recommendedName>
</protein>
<dbReference type="PANTHER" id="PTHR15710">
    <property type="entry name" value="E3 UBIQUITIN-PROTEIN LIGASE PRAJA"/>
    <property type="match status" value="1"/>
</dbReference>
<feature type="compositionally biased region" description="Gly residues" evidence="5">
    <location>
        <begin position="329"/>
        <end position="339"/>
    </location>
</feature>
<evidence type="ECO:0000256" key="4">
    <source>
        <dbReference type="PROSITE-ProRule" id="PRU00175"/>
    </source>
</evidence>
<dbReference type="EMBL" id="KN837112">
    <property type="protein sequence ID" value="KIJ45326.1"/>
    <property type="molecule type" value="Genomic_DNA"/>
</dbReference>
<feature type="domain" description="RING-type" evidence="6">
    <location>
        <begin position="285"/>
        <end position="310"/>
    </location>
</feature>
<keyword evidence="1" id="KW-0479">Metal-binding</keyword>
<evidence type="ECO:0000256" key="3">
    <source>
        <dbReference type="ARBA" id="ARBA00022833"/>
    </source>
</evidence>
<feature type="region of interest" description="Disordered" evidence="5">
    <location>
        <begin position="1"/>
        <end position="133"/>
    </location>
</feature>
<evidence type="ECO:0000256" key="5">
    <source>
        <dbReference type="SAM" id="MobiDB-lite"/>
    </source>
</evidence>
<dbReference type="GO" id="GO:0005737">
    <property type="term" value="C:cytoplasm"/>
    <property type="evidence" value="ECO:0007669"/>
    <property type="project" value="TreeGrafter"/>
</dbReference>
<reference evidence="7 8" key="1">
    <citation type="submission" date="2014-06" db="EMBL/GenBank/DDBJ databases">
        <title>Evolutionary Origins and Diversification of the Mycorrhizal Mutualists.</title>
        <authorList>
            <consortium name="DOE Joint Genome Institute"/>
            <consortium name="Mycorrhizal Genomics Consortium"/>
            <person name="Kohler A."/>
            <person name="Kuo A."/>
            <person name="Nagy L.G."/>
            <person name="Floudas D."/>
            <person name="Copeland A."/>
            <person name="Barry K.W."/>
            <person name="Cichocki N."/>
            <person name="Veneault-Fourrey C."/>
            <person name="LaButti K."/>
            <person name="Lindquist E.A."/>
            <person name="Lipzen A."/>
            <person name="Lundell T."/>
            <person name="Morin E."/>
            <person name="Murat C."/>
            <person name="Riley R."/>
            <person name="Ohm R."/>
            <person name="Sun H."/>
            <person name="Tunlid A."/>
            <person name="Henrissat B."/>
            <person name="Grigoriev I.V."/>
            <person name="Hibbett D.S."/>
            <person name="Martin F."/>
        </authorList>
    </citation>
    <scope>NUCLEOTIDE SEQUENCE [LARGE SCALE GENOMIC DNA]</scope>
    <source>
        <strain evidence="7 8">SS14</strain>
    </source>
</reference>
<proteinExistence type="predicted"/>
<gene>
    <name evidence="7" type="ORF">M422DRAFT_67189</name>
</gene>
<accession>A0A0C9W2R4</accession>
<dbReference type="GO" id="GO:0061630">
    <property type="term" value="F:ubiquitin protein ligase activity"/>
    <property type="evidence" value="ECO:0007669"/>
    <property type="project" value="TreeGrafter"/>
</dbReference>
<dbReference type="OrthoDB" id="8062037at2759"/>
<evidence type="ECO:0000256" key="1">
    <source>
        <dbReference type="ARBA" id="ARBA00022723"/>
    </source>
</evidence>
<dbReference type="GO" id="GO:0016567">
    <property type="term" value="P:protein ubiquitination"/>
    <property type="evidence" value="ECO:0007669"/>
    <property type="project" value="TreeGrafter"/>
</dbReference>
<dbReference type="Pfam" id="PF13639">
    <property type="entry name" value="zf-RING_2"/>
    <property type="match status" value="1"/>
</dbReference>
<feature type="compositionally biased region" description="Gly residues" evidence="5">
    <location>
        <begin position="63"/>
        <end position="72"/>
    </location>
</feature>
<dbReference type="GO" id="GO:0008270">
    <property type="term" value="F:zinc ion binding"/>
    <property type="evidence" value="ECO:0007669"/>
    <property type="project" value="UniProtKB-KW"/>
</dbReference>
<keyword evidence="3" id="KW-0862">Zinc</keyword>
<evidence type="ECO:0000259" key="6">
    <source>
        <dbReference type="PROSITE" id="PS50089"/>
    </source>
</evidence>
<evidence type="ECO:0000313" key="7">
    <source>
        <dbReference type="EMBL" id="KIJ45326.1"/>
    </source>
</evidence>
<dbReference type="SMART" id="SM00184">
    <property type="entry name" value="RING"/>
    <property type="match status" value="1"/>
</dbReference>
<feature type="region of interest" description="Disordered" evidence="5">
    <location>
        <begin position="244"/>
        <end position="281"/>
    </location>
</feature>
<dbReference type="InterPro" id="IPR001841">
    <property type="entry name" value="Znf_RING"/>
</dbReference>
<feature type="compositionally biased region" description="Low complexity" evidence="5">
    <location>
        <begin position="245"/>
        <end position="275"/>
    </location>
</feature>
<evidence type="ECO:0000313" key="8">
    <source>
        <dbReference type="Proteomes" id="UP000054279"/>
    </source>
</evidence>
<keyword evidence="8" id="KW-1185">Reference proteome</keyword>
<keyword evidence="2 4" id="KW-0863">Zinc-finger</keyword>
<dbReference type="PANTHER" id="PTHR15710:SF243">
    <property type="entry name" value="E3 UBIQUITIN-PROTEIN LIGASE PRAJA-2 ISOFORM X1"/>
    <property type="match status" value="1"/>
</dbReference>
<organism evidence="7 8">
    <name type="scientific">Sphaerobolus stellatus (strain SS14)</name>
    <dbReference type="NCBI Taxonomy" id="990650"/>
    <lineage>
        <taxon>Eukaryota</taxon>
        <taxon>Fungi</taxon>
        <taxon>Dikarya</taxon>
        <taxon>Basidiomycota</taxon>
        <taxon>Agaricomycotina</taxon>
        <taxon>Agaricomycetes</taxon>
        <taxon>Phallomycetidae</taxon>
        <taxon>Geastrales</taxon>
        <taxon>Sphaerobolaceae</taxon>
        <taxon>Sphaerobolus</taxon>
    </lineage>
</organism>
<dbReference type="PROSITE" id="PS50089">
    <property type="entry name" value="ZF_RING_2"/>
    <property type="match status" value="1"/>
</dbReference>
<evidence type="ECO:0000256" key="2">
    <source>
        <dbReference type="ARBA" id="ARBA00022771"/>
    </source>
</evidence>
<dbReference type="AlphaFoldDB" id="A0A0C9W2R4"/>
<feature type="region of interest" description="Disordered" evidence="5">
    <location>
        <begin position="314"/>
        <end position="355"/>
    </location>
</feature>